<dbReference type="KEGG" id="ttt:THITE_41181"/>
<dbReference type="EMBL" id="CP003009">
    <property type="protein sequence ID" value="AEO63721.1"/>
    <property type="molecule type" value="Genomic_DNA"/>
</dbReference>
<dbReference type="Proteomes" id="UP000008181">
    <property type="component" value="Chromosome 1"/>
</dbReference>
<dbReference type="Pfam" id="PF07173">
    <property type="entry name" value="GRDP-like"/>
    <property type="match status" value="1"/>
</dbReference>
<organism evidence="1 2">
    <name type="scientific">Thermothielavioides terrestris (strain ATCC 38088 / NRRL 8126)</name>
    <name type="common">Thielavia terrestris</name>
    <dbReference type="NCBI Taxonomy" id="578455"/>
    <lineage>
        <taxon>Eukaryota</taxon>
        <taxon>Fungi</taxon>
        <taxon>Dikarya</taxon>
        <taxon>Ascomycota</taxon>
        <taxon>Pezizomycotina</taxon>
        <taxon>Sordariomycetes</taxon>
        <taxon>Sordariomycetidae</taxon>
        <taxon>Sordariales</taxon>
        <taxon>Chaetomiaceae</taxon>
        <taxon>Thermothielavioides</taxon>
        <taxon>Thermothielavioides terrestris</taxon>
    </lineage>
</organism>
<accession>G2QUS6</accession>
<protein>
    <submittedName>
        <fullName evidence="1">Uncharacterized protein</fullName>
    </submittedName>
</protein>
<dbReference type="GeneID" id="11519102"/>
<dbReference type="HOGENOM" id="CLU_025077_0_1_1"/>
<dbReference type="eggNOG" id="ENOG502RYJ5">
    <property type="taxonomic scope" value="Eukaryota"/>
</dbReference>
<dbReference type="InterPro" id="IPR009836">
    <property type="entry name" value="GRDP-like"/>
</dbReference>
<keyword evidence="2" id="KW-1185">Reference proteome</keyword>
<evidence type="ECO:0000313" key="1">
    <source>
        <dbReference type="EMBL" id="AEO63721.1"/>
    </source>
</evidence>
<gene>
    <name evidence="1" type="ORF">THITE_41181</name>
</gene>
<reference evidence="1 2" key="1">
    <citation type="journal article" date="2011" name="Nat. Biotechnol.">
        <title>Comparative genomic analysis of the thermophilic biomass-degrading fungi Myceliophthora thermophila and Thielavia terrestris.</title>
        <authorList>
            <person name="Berka R.M."/>
            <person name="Grigoriev I.V."/>
            <person name="Otillar R."/>
            <person name="Salamov A."/>
            <person name="Grimwood J."/>
            <person name="Reid I."/>
            <person name="Ishmael N."/>
            <person name="John T."/>
            <person name="Darmond C."/>
            <person name="Moisan M.-C."/>
            <person name="Henrissat B."/>
            <person name="Coutinho P.M."/>
            <person name="Lombard V."/>
            <person name="Natvig D.O."/>
            <person name="Lindquist E."/>
            <person name="Schmutz J."/>
            <person name="Lucas S."/>
            <person name="Harris P."/>
            <person name="Powlowski J."/>
            <person name="Bellemare A."/>
            <person name="Taylor D."/>
            <person name="Butler G."/>
            <person name="de Vries R.P."/>
            <person name="Allijn I.E."/>
            <person name="van den Brink J."/>
            <person name="Ushinsky S."/>
            <person name="Storms R."/>
            <person name="Powell A.J."/>
            <person name="Paulsen I.T."/>
            <person name="Elbourne L.D.H."/>
            <person name="Baker S.E."/>
            <person name="Magnuson J."/>
            <person name="LaBoissiere S."/>
            <person name="Clutterbuck A.J."/>
            <person name="Martinez D."/>
            <person name="Wogulis M."/>
            <person name="de Leon A.L."/>
            <person name="Rey M.W."/>
            <person name="Tsang A."/>
        </authorList>
    </citation>
    <scope>NUCLEOTIDE SEQUENCE [LARGE SCALE GENOMIC DNA]</scope>
    <source>
        <strain evidence="2">ATCC 38088 / NRRL 8126</strain>
    </source>
</reference>
<dbReference type="RefSeq" id="XP_003650057.1">
    <property type="nucleotide sequence ID" value="XM_003650009.1"/>
</dbReference>
<evidence type="ECO:0000313" key="2">
    <source>
        <dbReference type="Proteomes" id="UP000008181"/>
    </source>
</evidence>
<dbReference type="PANTHER" id="PTHR34365:SF7">
    <property type="entry name" value="GLYCINE-RICH DOMAIN-CONTAINING PROTEIN 1"/>
    <property type="match status" value="1"/>
</dbReference>
<dbReference type="STRING" id="578455.G2QUS6"/>
<dbReference type="AlphaFoldDB" id="G2QUS6"/>
<dbReference type="PANTHER" id="PTHR34365">
    <property type="entry name" value="ENOLASE (DUF1399)"/>
    <property type="match status" value="1"/>
</dbReference>
<sequence length="501" mass="58060">MAHLVPLHLQNLHAASKAEVDSLVPRRHGKFDAKYVLNRYKRTAKTVAEEPNIPDPKLFASLYVSPTHSTAFESDLPTVSECAVHLELLEVFYKLRQDVIQSRALDATFGVVEEKKTVFRKTYDQPKRRYLYKPVQLRDETFPSRRRNKWLYFLAISVGRFKVWARRIDAFLAAPRGHRPEESTTFKDGREWSKLPFLPPIDVLMVWHAFLLNPHDYDRSQSRYCLSKLRRLPFPWQAVHDAISSRDWTYTLPSASEEWTRTHAGLEPDLFRYLESISGGASSSASNNRVLTTLARYGQRYLLPRDSAFLSVLQQTEAEKHVDRPLADNVQRQAAFVDKMHLQLWIRSPAVGGTLRRAVDRYTKFLRLFALYPGKTLVPTLDIDLVWHTHQCSAQAYAESVQERTGVFINHDDKLGPRVLHSGMEETKELFFVHFGEEYERCLCWDCEASFSAIEEVDNEDRDGEEFEVGALVKKVRKEVEYYRCVEICRRNGKPLPLLLA</sequence>
<proteinExistence type="predicted"/>
<dbReference type="OrthoDB" id="2684236at2759"/>
<name>G2QUS6_THETT</name>